<evidence type="ECO:0000313" key="4">
    <source>
        <dbReference type="EMBL" id="AHF26174.1"/>
    </source>
</evidence>
<dbReference type="SMART" id="SM00448">
    <property type="entry name" value="REC"/>
    <property type="match status" value="1"/>
</dbReference>
<accession>W0FRN9</accession>
<dbReference type="InterPro" id="IPR001789">
    <property type="entry name" value="Sig_transdc_resp-reg_receiver"/>
</dbReference>
<dbReference type="CDD" id="cd00156">
    <property type="entry name" value="REC"/>
    <property type="match status" value="1"/>
</dbReference>
<feature type="modified residue" description="4-aspartylphosphate" evidence="2">
    <location>
        <position position="51"/>
    </location>
</feature>
<evidence type="ECO:0000256" key="1">
    <source>
        <dbReference type="ARBA" id="ARBA00022553"/>
    </source>
</evidence>
<feature type="domain" description="Response regulatory" evidence="3">
    <location>
        <begin position="2"/>
        <end position="116"/>
    </location>
</feature>
<organism evidence="4">
    <name type="scientific">uncultured bacterium Contigcl_1787</name>
    <dbReference type="NCBI Taxonomy" id="1393662"/>
    <lineage>
        <taxon>Bacteria</taxon>
        <taxon>environmental samples</taxon>
    </lineage>
</organism>
<dbReference type="Pfam" id="PF00072">
    <property type="entry name" value="Response_reg"/>
    <property type="match status" value="1"/>
</dbReference>
<evidence type="ECO:0000259" key="3">
    <source>
        <dbReference type="PROSITE" id="PS50110"/>
    </source>
</evidence>
<evidence type="ECO:0000256" key="2">
    <source>
        <dbReference type="PROSITE-ProRule" id="PRU00169"/>
    </source>
</evidence>
<dbReference type="InterPro" id="IPR011006">
    <property type="entry name" value="CheY-like_superfamily"/>
</dbReference>
<name>W0FRN9_9BACT</name>
<dbReference type="PANTHER" id="PTHR44591:SF3">
    <property type="entry name" value="RESPONSE REGULATORY DOMAIN-CONTAINING PROTEIN"/>
    <property type="match status" value="1"/>
</dbReference>
<dbReference type="InterPro" id="IPR050595">
    <property type="entry name" value="Bact_response_regulator"/>
</dbReference>
<protein>
    <submittedName>
        <fullName evidence="4">Response regulator receiver protein</fullName>
    </submittedName>
</protein>
<dbReference type="PANTHER" id="PTHR44591">
    <property type="entry name" value="STRESS RESPONSE REGULATOR PROTEIN 1"/>
    <property type="match status" value="1"/>
</dbReference>
<keyword evidence="1 2" id="KW-0597">Phosphoprotein</keyword>
<dbReference type="AlphaFoldDB" id="W0FRN9"/>
<dbReference type="PROSITE" id="PS50110">
    <property type="entry name" value="RESPONSE_REGULATORY"/>
    <property type="match status" value="1"/>
</dbReference>
<reference evidence="4" key="1">
    <citation type="journal article" date="2013" name="PLoS ONE">
        <title>Metagenomic insights into the carbohydrate-active enzymes carried by the microorganisms adhering to solid digesta in the rumen of cows.</title>
        <authorList>
            <person name="Wang L."/>
            <person name="Hatem A."/>
            <person name="Catalyurek U.V."/>
            <person name="Morrison M."/>
            <person name="Yu Z."/>
        </authorList>
    </citation>
    <scope>NUCLEOTIDE SEQUENCE</scope>
</reference>
<proteinExistence type="predicted"/>
<dbReference type="GO" id="GO:0000160">
    <property type="term" value="P:phosphorelay signal transduction system"/>
    <property type="evidence" value="ECO:0007669"/>
    <property type="project" value="InterPro"/>
</dbReference>
<sequence length="116" mass="12255">MKVLIIDDDSMMLRMASFIVKKAGHEALTAQSGEEGVALARSSRPDIVFIDVEMLVMDGFAAAEQIKSDDTLSGTRICMMSGTVTDEVVARAKQLGAVGVTGKPLNAGEIINIING</sequence>
<dbReference type="Gene3D" id="3.40.50.2300">
    <property type="match status" value="1"/>
</dbReference>
<dbReference type="SUPFAM" id="SSF52172">
    <property type="entry name" value="CheY-like"/>
    <property type="match status" value="1"/>
</dbReference>
<dbReference type="EMBL" id="KC246870">
    <property type="protein sequence ID" value="AHF26174.1"/>
    <property type="molecule type" value="Genomic_DNA"/>
</dbReference>